<dbReference type="EMBL" id="BAAAUX010000011">
    <property type="protein sequence ID" value="GAA2788802.1"/>
    <property type="molecule type" value="Genomic_DNA"/>
</dbReference>
<dbReference type="InterPro" id="IPR013078">
    <property type="entry name" value="His_Pase_superF_clade-1"/>
</dbReference>
<name>A0ABN3VBE5_9PSEU</name>
<dbReference type="Proteomes" id="UP001500979">
    <property type="component" value="Unassembled WGS sequence"/>
</dbReference>
<gene>
    <name evidence="1" type="ORF">GCM10010470_24310</name>
</gene>
<comment type="caution">
    <text evidence="1">The sequence shown here is derived from an EMBL/GenBank/DDBJ whole genome shotgun (WGS) entry which is preliminary data.</text>
</comment>
<sequence length="162" mass="17342">MAGSNRTLVVCRHAKAARPEGIADFDRPLADRGQRDARAAGKWMRQNAPGVELVLCSPAERAKQTWQLLRTELAASPTVRYEEQIYEATTGDLLAVVNALPSMARRVLLVGHNPGFEGLVSLLTGRMVELKTSGIAVLSGPGDWAGITPGWAELEATAAPRG</sequence>
<dbReference type="InterPro" id="IPR029033">
    <property type="entry name" value="His_PPase_superfam"/>
</dbReference>
<dbReference type="SUPFAM" id="SSF53254">
    <property type="entry name" value="Phosphoglycerate mutase-like"/>
    <property type="match status" value="1"/>
</dbReference>
<evidence type="ECO:0000313" key="1">
    <source>
        <dbReference type="EMBL" id="GAA2788802.1"/>
    </source>
</evidence>
<dbReference type="PANTHER" id="PTHR47623">
    <property type="entry name" value="OS09G0287300 PROTEIN"/>
    <property type="match status" value="1"/>
</dbReference>
<keyword evidence="2" id="KW-1185">Reference proteome</keyword>
<proteinExistence type="predicted"/>
<dbReference type="CDD" id="cd07067">
    <property type="entry name" value="HP_PGM_like"/>
    <property type="match status" value="1"/>
</dbReference>
<dbReference type="Gene3D" id="3.40.50.1240">
    <property type="entry name" value="Phosphoglycerate mutase-like"/>
    <property type="match status" value="1"/>
</dbReference>
<dbReference type="RefSeq" id="WP_344679687.1">
    <property type="nucleotide sequence ID" value="NZ_BAAAUX010000011.1"/>
</dbReference>
<protein>
    <submittedName>
        <fullName evidence="1">Histidine phosphatase family protein</fullName>
    </submittedName>
</protein>
<dbReference type="Pfam" id="PF00300">
    <property type="entry name" value="His_Phos_1"/>
    <property type="match status" value="1"/>
</dbReference>
<evidence type="ECO:0000313" key="2">
    <source>
        <dbReference type="Proteomes" id="UP001500979"/>
    </source>
</evidence>
<dbReference type="PANTHER" id="PTHR47623:SF1">
    <property type="entry name" value="OS09G0287300 PROTEIN"/>
    <property type="match status" value="1"/>
</dbReference>
<organism evidence="1 2">
    <name type="scientific">Saccharopolyspora taberi</name>
    <dbReference type="NCBI Taxonomy" id="60895"/>
    <lineage>
        <taxon>Bacteria</taxon>
        <taxon>Bacillati</taxon>
        <taxon>Actinomycetota</taxon>
        <taxon>Actinomycetes</taxon>
        <taxon>Pseudonocardiales</taxon>
        <taxon>Pseudonocardiaceae</taxon>
        <taxon>Saccharopolyspora</taxon>
    </lineage>
</organism>
<reference evidence="1 2" key="1">
    <citation type="journal article" date="2019" name="Int. J. Syst. Evol. Microbiol.">
        <title>The Global Catalogue of Microorganisms (GCM) 10K type strain sequencing project: providing services to taxonomists for standard genome sequencing and annotation.</title>
        <authorList>
            <consortium name="The Broad Institute Genomics Platform"/>
            <consortium name="The Broad Institute Genome Sequencing Center for Infectious Disease"/>
            <person name="Wu L."/>
            <person name="Ma J."/>
        </authorList>
    </citation>
    <scope>NUCLEOTIDE SEQUENCE [LARGE SCALE GENOMIC DNA]</scope>
    <source>
        <strain evidence="1 2">JCM 9383</strain>
    </source>
</reference>
<accession>A0ABN3VBE5</accession>
<dbReference type="SMART" id="SM00855">
    <property type="entry name" value="PGAM"/>
    <property type="match status" value="1"/>
</dbReference>